<gene>
    <name evidence="8" type="primary">BRO1</name>
    <name evidence="8" type="ORF">LPJ53_004789</name>
</gene>
<feature type="compositionally biased region" description="Low complexity" evidence="6">
    <location>
        <begin position="1144"/>
        <end position="1156"/>
    </location>
</feature>
<dbReference type="InterPro" id="IPR025304">
    <property type="entry name" value="ALIX_V_dom"/>
</dbReference>
<evidence type="ECO:0000256" key="5">
    <source>
        <dbReference type="ARBA" id="ARBA00041284"/>
    </source>
</evidence>
<feature type="compositionally biased region" description="Low complexity" evidence="6">
    <location>
        <begin position="1064"/>
        <end position="1083"/>
    </location>
</feature>
<feature type="domain" description="BRO1" evidence="7">
    <location>
        <begin position="5"/>
        <end position="415"/>
    </location>
</feature>
<feature type="compositionally biased region" description="Low complexity" evidence="6">
    <location>
        <begin position="1205"/>
        <end position="1254"/>
    </location>
</feature>
<comment type="subcellular location">
    <subcellularLocation>
        <location evidence="2">Cytoplasm</location>
    </subcellularLocation>
    <subcellularLocation>
        <location evidence="1">Endosome</location>
    </subcellularLocation>
</comment>
<feature type="region of interest" description="Disordered" evidence="6">
    <location>
        <begin position="864"/>
        <end position="948"/>
    </location>
</feature>
<organism evidence="8 9">
    <name type="scientific">Coemansia erecta</name>
    <dbReference type="NCBI Taxonomy" id="147472"/>
    <lineage>
        <taxon>Eukaryota</taxon>
        <taxon>Fungi</taxon>
        <taxon>Fungi incertae sedis</taxon>
        <taxon>Zoopagomycota</taxon>
        <taxon>Kickxellomycotina</taxon>
        <taxon>Kickxellomycetes</taxon>
        <taxon>Kickxellales</taxon>
        <taxon>Kickxellaceae</taxon>
        <taxon>Coemansia</taxon>
    </lineage>
</organism>
<feature type="compositionally biased region" description="Pro residues" evidence="6">
    <location>
        <begin position="1333"/>
        <end position="1346"/>
    </location>
</feature>
<protein>
    <recommendedName>
        <fullName evidence="5">BRO domain-containing protein 1</fullName>
    </recommendedName>
</protein>
<dbReference type="OrthoDB" id="2141925at2759"/>
<feature type="compositionally biased region" description="Polar residues" evidence="6">
    <location>
        <begin position="824"/>
        <end position="841"/>
    </location>
</feature>
<feature type="compositionally biased region" description="Polar residues" evidence="6">
    <location>
        <begin position="864"/>
        <end position="881"/>
    </location>
</feature>
<accession>A0A9W7XXR3</accession>
<feature type="compositionally biased region" description="Low complexity" evidence="6">
    <location>
        <begin position="1093"/>
        <end position="1108"/>
    </location>
</feature>
<dbReference type="PANTHER" id="PTHR23030">
    <property type="entry name" value="PCD6 INTERACTING PROTEIN-RELATED"/>
    <property type="match status" value="1"/>
</dbReference>
<dbReference type="GO" id="GO:0005768">
    <property type="term" value="C:endosome"/>
    <property type="evidence" value="ECO:0007669"/>
    <property type="project" value="UniProtKB-SubCell"/>
</dbReference>
<evidence type="ECO:0000256" key="6">
    <source>
        <dbReference type="SAM" id="MobiDB-lite"/>
    </source>
</evidence>
<dbReference type="Gene3D" id="1.20.140.50">
    <property type="entry name" value="alix/aip1 like domains"/>
    <property type="match status" value="2"/>
</dbReference>
<sequence length="1358" mass="149872">MPRAPCIAIPFKKTAEVDWVRPLRQYIARTYQEDPDAYAADCQMLQRMRQDMRGANADETGRDLIFRYYSHLEALEPRFRINEQGVKVTFMWSDAFTNESTQQHSLAFEKAGVLFNLAVAFAMHGARLFSDSSSEMELTTVHMAGIYFQVAADRFHYLNENFLHAPSLDLQQETVNVLNGMMMAQAQECALIKSRLEKKKANTLSKLAQQAALMYSNVYDNLKAIIDTHQLPRGWLLLTETKLRYYQAMAQYHEAHVDESKNRYGSSIARYSLADQHAREATKLVGQFTETFFSTTNLADDLCPESVQGLQEMITHLAANITEELNRANNDNDVIYNEPVPNTSTLPALEAASVVSNFDINKFYASEERSNVVGGELFSRLIPMSVHESSSLYSEEMAKMLRAEEDKVNLADGELQDAFSFMKMPGSLKRFERPLSLSGHDGRSGVNAIISELADPSRAVREAANSVQAAERINPLSEMRARVEGQRIRATDELADLSRMLDDEQYASEQVLTEYASEPLFVGYQPSSRAAAFFREQMDENQKKLADAASLDNSIHNDYKTAIAPWLPTLQNGSDGVVSVTIEHLKEVKFEEAANANAAGGETLVDIGQDQPAGLSGHVQAIKDIYEQLLELRKIRRAALAELKSAAQDDDISSSLIKATSAKDLQPLFARELKKYDAHTQRLQAVTSKQGQLVKRISEEFRCLMELPQARAINDKWDAAEVKKSAVEAQVLEAAQVYRHVSDGLDKANRFYTLLLDSLGPFRRQVKEFVASRAAQRDQLTKQVSRDSAARQQAALKERLNQYAVPSQAQQPQQQRAYQPPMQNAYSPQQGPTHSPSVHSTQTFDMGQLANQTAQMSLHSPINVSASLPPAQQQPLYSPNGASAPHYQPSAPAPPQNMIQQQQQGPPPLQQQHQSQSGYMQPPMQQQQPPQMYSYQQPPQQQSISQYGSAPLAISESAVDPYSAAVRRSAAFESSGLTHSVSASYKPGYGGYTTTAVPIQSSAVPTGGGSSGYGGTPNAGYMAGVSAPIATSSGYAPAPPAISHHQQQQPVYAGYGEQVSMSSGAAPQQHHQQQQQQPANNAYAPPPFPPPQGQAQAQVHHLQQQQQQPPASFGSTVASNVAPPPPQQQQQPQQQPMYGTPPVQQQQQQQPSYLPVTQPPPPGQYQPHYQPQYAPMDGSALQTVPQGGPASTMLVGGAPSTSVGYQQQPYLPPQSQAQSAPLQQYASPPVQQQHQQHQQQYHGQHAVGYQQPQQQQPPPPPQQQQHTMSHGYGYQYSAPQQQQQQQQIQPPPVGGPGSYGGPVQTSQPLPMQQQQQAPVGYSPQQQQQQQPSYLPPPVQQPQPQQPPYHHGYGGNLMD</sequence>
<keyword evidence="9" id="KW-1185">Reference proteome</keyword>
<dbReference type="Proteomes" id="UP001149813">
    <property type="component" value="Unassembled WGS sequence"/>
</dbReference>
<feature type="compositionally biased region" description="Low complexity" evidence="6">
    <location>
        <begin position="1165"/>
        <end position="1175"/>
    </location>
</feature>
<dbReference type="InterPro" id="IPR004328">
    <property type="entry name" value="BRO1_dom"/>
</dbReference>
<proteinExistence type="predicted"/>
<evidence type="ECO:0000259" key="7">
    <source>
        <dbReference type="PROSITE" id="PS51180"/>
    </source>
</evidence>
<evidence type="ECO:0000313" key="8">
    <source>
        <dbReference type="EMBL" id="KAJ1720603.1"/>
    </source>
</evidence>
<dbReference type="InterPro" id="IPR038499">
    <property type="entry name" value="BRO1_sf"/>
</dbReference>
<feature type="compositionally biased region" description="Low complexity" evidence="6">
    <location>
        <begin position="1271"/>
        <end position="1288"/>
    </location>
</feature>
<dbReference type="Gene3D" id="1.25.40.280">
    <property type="entry name" value="alix/aip1 like domains"/>
    <property type="match status" value="1"/>
</dbReference>
<feature type="compositionally biased region" description="Low complexity" evidence="6">
    <location>
        <begin position="896"/>
        <end position="948"/>
    </location>
</feature>
<dbReference type="EMBL" id="JANBOJ010000242">
    <property type="protein sequence ID" value="KAJ1720603.1"/>
    <property type="molecule type" value="Genomic_DNA"/>
</dbReference>
<dbReference type="Pfam" id="PF03097">
    <property type="entry name" value="BRO1"/>
    <property type="match status" value="1"/>
</dbReference>
<evidence type="ECO:0000256" key="2">
    <source>
        <dbReference type="ARBA" id="ARBA00004496"/>
    </source>
</evidence>
<evidence type="ECO:0000256" key="3">
    <source>
        <dbReference type="ARBA" id="ARBA00022490"/>
    </source>
</evidence>
<reference evidence="8" key="1">
    <citation type="submission" date="2022-07" db="EMBL/GenBank/DDBJ databases">
        <title>Phylogenomic reconstructions and comparative analyses of Kickxellomycotina fungi.</title>
        <authorList>
            <person name="Reynolds N.K."/>
            <person name="Stajich J.E."/>
            <person name="Barry K."/>
            <person name="Grigoriev I.V."/>
            <person name="Crous P."/>
            <person name="Smith M.E."/>
        </authorList>
    </citation>
    <scope>NUCLEOTIDE SEQUENCE</scope>
    <source>
        <strain evidence="8">NBRC 32514</strain>
    </source>
</reference>
<keyword evidence="3" id="KW-0963">Cytoplasm</keyword>
<feature type="compositionally biased region" description="Low complexity" evidence="6">
    <location>
        <begin position="803"/>
        <end position="823"/>
    </location>
</feature>
<evidence type="ECO:0000256" key="1">
    <source>
        <dbReference type="ARBA" id="ARBA00004177"/>
    </source>
</evidence>
<dbReference type="GO" id="GO:0043328">
    <property type="term" value="P:protein transport to vacuole involved in ubiquitin-dependent protein catabolic process via the multivesicular body sorting pathway"/>
    <property type="evidence" value="ECO:0007669"/>
    <property type="project" value="TreeGrafter"/>
</dbReference>
<dbReference type="PROSITE" id="PS51180">
    <property type="entry name" value="BRO1"/>
    <property type="match status" value="1"/>
</dbReference>
<feature type="compositionally biased region" description="Low complexity" evidence="6">
    <location>
        <begin position="1301"/>
        <end position="1332"/>
    </location>
</feature>
<dbReference type="SMART" id="SM01041">
    <property type="entry name" value="BRO1"/>
    <property type="match status" value="1"/>
</dbReference>
<dbReference type="Pfam" id="PF13949">
    <property type="entry name" value="ALIX_LYPXL_bnd"/>
    <property type="match status" value="1"/>
</dbReference>
<name>A0A9W7XXR3_9FUNG</name>
<evidence type="ECO:0000256" key="4">
    <source>
        <dbReference type="ARBA" id="ARBA00022753"/>
    </source>
</evidence>
<comment type="caution">
    <text evidence="8">The sequence shown here is derived from an EMBL/GenBank/DDBJ whole genome shotgun (WGS) entry which is preliminary data.</text>
</comment>
<feature type="region of interest" description="Disordered" evidence="6">
    <location>
        <begin position="803"/>
        <end position="841"/>
    </location>
</feature>
<feature type="region of interest" description="Disordered" evidence="6">
    <location>
        <begin position="1060"/>
        <end position="1358"/>
    </location>
</feature>
<keyword evidence="4" id="KW-0967">Endosome</keyword>
<dbReference type="Gene3D" id="1.20.120.560">
    <property type="entry name" value="alix/aip1 in complex with the ypdl late domain"/>
    <property type="match status" value="2"/>
</dbReference>
<feature type="compositionally biased region" description="Polar residues" evidence="6">
    <location>
        <begin position="1109"/>
        <end position="1119"/>
    </location>
</feature>
<evidence type="ECO:0000313" key="9">
    <source>
        <dbReference type="Proteomes" id="UP001149813"/>
    </source>
</evidence>
<dbReference type="PANTHER" id="PTHR23030:SF30">
    <property type="entry name" value="TYROSINE-PROTEIN PHOSPHATASE NON-RECEPTOR TYPE 23"/>
    <property type="match status" value="1"/>
</dbReference>